<dbReference type="AlphaFoldDB" id="A0A848LEA3"/>
<dbReference type="InterPro" id="IPR024983">
    <property type="entry name" value="CHAT_dom"/>
</dbReference>
<comment type="caution">
    <text evidence="4">The sequence shown here is derived from an EMBL/GenBank/DDBJ whole genome shotgun (WGS) entry which is preliminary data.</text>
</comment>
<sequence>MSPHCNRLYLFLDGELGAVDEENFRHHLARCEPCASGLHEAMQLELLGQYALRDVAPAKAGPTLVALDGAGAPEPEPVFESAPERHRRVPWWRPRMPWAVGAAVALAASVAGLVFLTASPRAAPREVWLAQAPSRRLEARVAYAPADGHRPYSPMRSGSEASQAAPPLPLRELADLEERGELHGIAAAYLVRGDLRQASDFLQRVPPSPDRDCDLAVIALEQGHPEEALALLEGVLRQVPHHPQALWNRALVLRELGLTLLAAEAFEAVAKQGEPGWSEEALIRARALRQQTQSRGREWKAAFAAVRDLMTDEGARLPLDEARRYPGIVRLAFYDAVRAAPTRDAALRLFPLAEVLDGVQGDGMLRGYVHHVAGRDFARRGPLARDYARLVRGELPEREAFLEAARRSGEDDLYLGALTVLGPSVRLRYMEDFTRLARAGNDAWLTLLAERELSVAEEHAGQWWKAEARLRAALDACQGRGMTYRCVTLRKRLADLYLALNRPAEAFEQARVGWSAAHESGEWELERQLLQELAHIARYRLDVTSARAFLRESLARTPDDCEQRTYVHRNLAYLSWLDFDPKGARRELEQALECDRPLGLPGALMLSYLARFGSDAHDADLLRRTLSELRRGEPTPGELAQLVFAEGQFVLEKDRAEGRELLRDAIQQAEALPDDVDARKTRMGAYNALVNDAGRGGDAGAVLELMGAALRVEAPERCVLAVAVDYERSVVAVRGPSGGPRVHFDASRATPVGRDASGLVPAGLLAVLRGCERVDVLALPPVHGLPGLLPSDLAWSYRVGRASAPPPAGARDGGVHLVVNDVQAPASLRLPELPPLKSPSVPDPQRVELTGARATPSRVLAAMVDASEVELHAHGMFSPEMSDASMVVLAPEVDGRYALTAAQVRGLKLARAPLVLLATCGAARATPFLHESSSLPVAFIEAGAGAVLAATVDIPDTAGRFFEAVRERIRAGTQPALALRDERRQWLATAPSNAWVHAVLLFE</sequence>
<feature type="domain" description="Putative zinc-finger" evidence="3">
    <location>
        <begin position="7"/>
        <end position="35"/>
    </location>
</feature>
<evidence type="ECO:0000313" key="5">
    <source>
        <dbReference type="Proteomes" id="UP000518300"/>
    </source>
</evidence>
<dbReference type="SUPFAM" id="SSF48452">
    <property type="entry name" value="TPR-like"/>
    <property type="match status" value="1"/>
</dbReference>
<dbReference type="Proteomes" id="UP000518300">
    <property type="component" value="Unassembled WGS sequence"/>
</dbReference>
<dbReference type="Pfam" id="PF13432">
    <property type="entry name" value="TPR_16"/>
    <property type="match status" value="1"/>
</dbReference>
<organism evidence="4 5">
    <name type="scientific">Pyxidicoccus fallax</name>
    <dbReference type="NCBI Taxonomy" id="394095"/>
    <lineage>
        <taxon>Bacteria</taxon>
        <taxon>Pseudomonadati</taxon>
        <taxon>Myxococcota</taxon>
        <taxon>Myxococcia</taxon>
        <taxon>Myxococcales</taxon>
        <taxon>Cystobacterineae</taxon>
        <taxon>Myxococcaceae</taxon>
        <taxon>Pyxidicoccus</taxon>
    </lineage>
</organism>
<dbReference type="Pfam" id="PF12770">
    <property type="entry name" value="CHAT"/>
    <property type="match status" value="1"/>
</dbReference>
<accession>A0A848LEA3</accession>
<evidence type="ECO:0000259" key="3">
    <source>
        <dbReference type="Pfam" id="PF13490"/>
    </source>
</evidence>
<dbReference type="Gene3D" id="1.25.40.10">
    <property type="entry name" value="Tetratricopeptide repeat domain"/>
    <property type="match status" value="2"/>
</dbReference>
<feature type="domain" description="CHAT" evidence="2">
    <location>
        <begin position="843"/>
        <end position="989"/>
    </location>
</feature>
<keyword evidence="1" id="KW-0812">Transmembrane</keyword>
<evidence type="ECO:0000256" key="1">
    <source>
        <dbReference type="SAM" id="Phobius"/>
    </source>
</evidence>
<keyword evidence="1" id="KW-0472">Membrane</keyword>
<gene>
    <name evidence="4" type="ORF">HG543_21310</name>
</gene>
<proteinExistence type="predicted"/>
<reference evidence="4 5" key="1">
    <citation type="submission" date="2020-04" db="EMBL/GenBank/DDBJ databases">
        <title>Draft genome of Pyxidicoccus fallax type strain.</title>
        <authorList>
            <person name="Whitworth D.E."/>
        </authorList>
    </citation>
    <scope>NUCLEOTIDE SEQUENCE [LARGE SCALE GENOMIC DNA]</scope>
    <source>
        <strain evidence="4 5">DSM 14698</strain>
    </source>
</reference>
<dbReference type="EMBL" id="JABBJJ010000097">
    <property type="protein sequence ID" value="NMO17379.1"/>
    <property type="molecule type" value="Genomic_DNA"/>
</dbReference>
<dbReference type="Pfam" id="PF13490">
    <property type="entry name" value="zf-HC2"/>
    <property type="match status" value="1"/>
</dbReference>
<feature type="transmembrane region" description="Helical" evidence="1">
    <location>
        <begin position="96"/>
        <end position="116"/>
    </location>
</feature>
<evidence type="ECO:0000313" key="4">
    <source>
        <dbReference type="EMBL" id="NMO17379.1"/>
    </source>
</evidence>
<name>A0A848LEA3_9BACT</name>
<keyword evidence="1" id="KW-1133">Transmembrane helix</keyword>
<evidence type="ECO:0000259" key="2">
    <source>
        <dbReference type="Pfam" id="PF12770"/>
    </source>
</evidence>
<dbReference type="RefSeq" id="WP_169346661.1">
    <property type="nucleotide sequence ID" value="NZ_JABBJJ010000097.1"/>
</dbReference>
<dbReference type="InterPro" id="IPR027383">
    <property type="entry name" value="Znf_put"/>
</dbReference>
<dbReference type="InterPro" id="IPR011990">
    <property type="entry name" value="TPR-like_helical_dom_sf"/>
</dbReference>
<keyword evidence="5" id="KW-1185">Reference proteome</keyword>
<protein>
    <submittedName>
        <fullName evidence="4">CHAT domain-containing protein</fullName>
    </submittedName>
</protein>